<dbReference type="Pfam" id="PF21010">
    <property type="entry name" value="HA2_C"/>
    <property type="match status" value="1"/>
</dbReference>
<evidence type="ECO:0000256" key="15">
    <source>
        <dbReference type="PROSITE-ProRule" id="PRU00221"/>
    </source>
</evidence>
<feature type="region of interest" description="Disordered" evidence="16">
    <location>
        <begin position="1011"/>
        <end position="1055"/>
    </location>
</feature>
<feature type="compositionally biased region" description="Polar residues" evidence="16">
    <location>
        <begin position="29"/>
        <end position="43"/>
    </location>
</feature>
<evidence type="ECO:0000256" key="14">
    <source>
        <dbReference type="ARBA" id="ARBA00070009"/>
    </source>
</evidence>
<evidence type="ECO:0000256" key="8">
    <source>
        <dbReference type="ARBA" id="ARBA00022806"/>
    </source>
</evidence>
<keyword evidence="10" id="KW-0508">mRNA splicing</keyword>
<evidence type="ECO:0000256" key="7">
    <source>
        <dbReference type="ARBA" id="ARBA00022801"/>
    </source>
</evidence>
<feature type="compositionally biased region" description="Basic and acidic residues" evidence="16">
    <location>
        <begin position="1034"/>
        <end position="1047"/>
    </location>
</feature>
<dbReference type="CDD" id="cd18791">
    <property type="entry name" value="SF2_C_RHA"/>
    <property type="match status" value="1"/>
</dbReference>
<feature type="compositionally biased region" description="Basic and acidic residues" evidence="16">
    <location>
        <begin position="1465"/>
        <end position="1475"/>
    </location>
</feature>
<dbReference type="GO" id="GO:0000398">
    <property type="term" value="P:mRNA splicing, via spliceosome"/>
    <property type="evidence" value="ECO:0007669"/>
    <property type="project" value="UniProtKB-ARBA"/>
</dbReference>
<reference evidence="19" key="2">
    <citation type="submission" date="2020-05" db="EMBL/GenBank/DDBJ databases">
        <authorList>
            <person name="Kim H.-S."/>
            <person name="Proctor R.H."/>
            <person name="Brown D.W."/>
        </authorList>
    </citation>
    <scope>NUCLEOTIDE SEQUENCE</scope>
    <source>
        <strain evidence="19">NRRL 45417</strain>
    </source>
</reference>
<dbReference type="InterPro" id="IPR002464">
    <property type="entry name" value="DNA/RNA_helicase_DEAH_CS"/>
</dbReference>
<dbReference type="InterPro" id="IPR014001">
    <property type="entry name" value="Helicase_ATP-bd"/>
</dbReference>
<keyword evidence="5" id="KW-0677">Repeat</keyword>
<organism evidence="19 20">
    <name type="scientific">Fusarium gaditjirri</name>
    <dbReference type="NCBI Taxonomy" id="282569"/>
    <lineage>
        <taxon>Eukaryota</taxon>
        <taxon>Fungi</taxon>
        <taxon>Dikarya</taxon>
        <taxon>Ascomycota</taxon>
        <taxon>Pezizomycotina</taxon>
        <taxon>Sordariomycetes</taxon>
        <taxon>Hypocreomycetidae</taxon>
        <taxon>Hypocreales</taxon>
        <taxon>Nectriaceae</taxon>
        <taxon>Fusarium</taxon>
        <taxon>Fusarium nisikadoi species complex</taxon>
    </lineage>
</organism>
<dbReference type="EMBL" id="JABFAI010000201">
    <property type="protein sequence ID" value="KAF4950671.1"/>
    <property type="molecule type" value="Genomic_DNA"/>
</dbReference>
<feature type="compositionally biased region" description="Basic and acidic residues" evidence="16">
    <location>
        <begin position="19"/>
        <end position="28"/>
    </location>
</feature>
<evidence type="ECO:0000313" key="20">
    <source>
        <dbReference type="Proteomes" id="UP000604273"/>
    </source>
</evidence>
<dbReference type="FunFam" id="3.40.50.300:FF:000007">
    <property type="entry name" value="Pre-mRNA-splicing factor ATP-dependent RNA helicase"/>
    <property type="match status" value="1"/>
</dbReference>
<evidence type="ECO:0000256" key="11">
    <source>
        <dbReference type="ARBA" id="ARBA00023242"/>
    </source>
</evidence>
<dbReference type="GO" id="GO:0003723">
    <property type="term" value="F:RNA binding"/>
    <property type="evidence" value="ECO:0007669"/>
    <property type="project" value="TreeGrafter"/>
</dbReference>
<dbReference type="InterPro" id="IPR007502">
    <property type="entry name" value="Helicase-assoc_dom"/>
</dbReference>
<dbReference type="PROSITE" id="PS50082">
    <property type="entry name" value="WD_REPEATS_2"/>
    <property type="match status" value="2"/>
</dbReference>
<evidence type="ECO:0000256" key="6">
    <source>
        <dbReference type="ARBA" id="ARBA00022741"/>
    </source>
</evidence>
<dbReference type="PANTHER" id="PTHR18934:SF91">
    <property type="entry name" value="PRE-MRNA-SPLICING FACTOR ATP-DEPENDENT RNA HELICASE PRP16"/>
    <property type="match status" value="1"/>
</dbReference>
<evidence type="ECO:0000256" key="3">
    <source>
        <dbReference type="ARBA" id="ARBA00022574"/>
    </source>
</evidence>
<comment type="caution">
    <text evidence="19">The sequence shown here is derived from an EMBL/GenBank/DDBJ whole genome shotgun (WGS) entry which is preliminary data.</text>
</comment>
<dbReference type="SMART" id="SM00847">
    <property type="entry name" value="HA2"/>
    <property type="match status" value="1"/>
</dbReference>
<keyword evidence="6" id="KW-0547">Nucleotide-binding</keyword>
<feature type="region of interest" description="Disordered" evidence="16">
    <location>
        <begin position="1462"/>
        <end position="1503"/>
    </location>
</feature>
<dbReference type="GO" id="GO:0016787">
    <property type="term" value="F:hydrolase activity"/>
    <property type="evidence" value="ECO:0007669"/>
    <property type="project" value="UniProtKB-KW"/>
</dbReference>
<dbReference type="Pfam" id="PF04408">
    <property type="entry name" value="WHD_HA2"/>
    <property type="match status" value="1"/>
</dbReference>
<dbReference type="SMART" id="SM00320">
    <property type="entry name" value="WD40"/>
    <property type="match status" value="5"/>
</dbReference>
<dbReference type="FunFam" id="2.130.10.10:FF:001345">
    <property type="entry name" value="WD40 repeat-like protein"/>
    <property type="match status" value="1"/>
</dbReference>
<dbReference type="Gene3D" id="3.40.50.300">
    <property type="entry name" value="P-loop containing nucleotide triphosphate hydrolases"/>
    <property type="match status" value="2"/>
</dbReference>
<dbReference type="Pfam" id="PF00270">
    <property type="entry name" value="DEAD"/>
    <property type="match status" value="1"/>
</dbReference>
<dbReference type="SUPFAM" id="SSF50978">
    <property type="entry name" value="WD40 repeat-like"/>
    <property type="match status" value="1"/>
</dbReference>
<dbReference type="Pfam" id="PF00271">
    <property type="entry name" value="Helicase_C"/>
    <property type="match status" value="1"/>
</dbReference>
<protein>
    <recommendedName>
        <fullName evidence="14">Pre-mRNA-splicing factor ATP-dependent RNA helicase PRP16</fullName>
        <ecNumber evidence="2">3.6.4.13</ecNumber>
    </recommendedName>
</protein>
<dbReference type="Gene3D" id="1.20.120.1080">
    <property type="match status" value="1"/>
</dbReference>
<evidence type="ECO:0000256" key="4">
    <source>
        <dbReference type="ARBA" id="ARBA00022664"/>
    </source>
</evidence>
<feature type="compositionally biased region" description="Basic and acidic residues" evidence="16">
    <location>
        <begin position="56"/>
        <end position="66"/>
    </location>
</feature>
<evidence type="ECO:0000256" key="2">
    <source>
        <dbReference type="ARBA" id="ARBA00012552"/>
    </source>
</evidence>
<dbReference type="PROSITE" id="PS51192">
    <property type="entry name" value="HELICASE_ATP_BIND_1"/>
    <property type="match status" value="1"/>
</dbReference>
<keyword evidence="7" id="KW-0378">Hydrolase</keyword>
<name>A0A8H4WUU1_9HYPO</name>
<dbReference type="FunFam" id="1.20.120.1080:FF:000018">
    <property type="entry name" value="Pre-mRNA-splicing factor ATP-dependent RNA helicase prp16"/>
    <property type="match status" value="1"/>
</dbReference>
<dbReference type="InterPro" id="IPR019775">
    <property type="entry name" value="WD40_repeat_CS"/>
</dbReference>
<feature type="repeat" description="WD" evidence="15">
    <location>
        <begin position="1233"/>
        <end position="1275"/>
    </location>
</feature>
<dbReference type="GO" id="GO:0034458">
    <property type="term" value="F:3'-5' RNA helicase activity"/>
    <property type="evidence" value="ECO:0007669"/>
    <property type="project" value="TreeGrafter"/>
</dbReference>
<feature type="region of interest" description="Disordered" evidence="16">
    <location>
        <begin position="185"/>
        <end position="270"/>
    </location>
</feature>
<dbReference type="PROSITE" id="PS00690">
    <property type="entry name" value="DEAH_ATP_HELICASE"/>
    <property type="match status" value="1"/>
</dbReference>
<feature type="compositionally biased region" description="Basic and acidic residues" evidence="16">
    <location>
        <begin position="195"/>
        <end position="210"/>
    </location>
</feature>
<dbReference type="OrthoDB" id="10253254at2759"/>
<dbReference type="FunFam" id="3.40.50.300:FF:000313">
    <property type="entry name" value="Pre-mRNA-splicing factor ATP-dependent RNA helicase PRP16"/>
    <property type="match status" value="1"/>
</dbReference>
<dbReference type="PRINTS" id="PR00320">
    <property type="entry name" value="GPROTEINBRPT"/>
</dbReference>
<gene>
    <name evidence="19" type="ORF">FGADI_8075</name>
</gene>
<keyword evidence="8" id="KW-0347">Helicase</keyword>
<keyword evidence="4" id="KW-0507">mRNA processing</keyword>
<keyword evidence="11" id="KW-0539">Nucleus</keyword>
<keyword evidence="3 15" id="KW-0853">WD repeat</keyword>
<comment type="catalytic activity">
    <reaction evidence="13">
        <text>ATP + H2O = ADP + phosphate + H(+)</text>
        <dbReference type="Rhea" id="RHEA:13065"/>
        <dbReference type="ChEBI" id="CHEBI:15377"/>
        <dbReference type="ChEBI" id="CHEBI:15378"/>
        <dbReference type="ChEBI" id="CHEBI:30616"/>
        <dbReference type="ChEBI" id="CHEBI:43474"/>
        <dbReference type="ChEBI" id="CHEBI:456216"/>
        <dbReference type="EC" id="3.6.4.13"/>
    </reaction>
</comment>
<dbReference type="InterPro" id="IPR011709">
    <property type="entry name" value="DEAD-box_helicase_OB_fold"/>
</dbReference>
<evidence type="ECO:0000256" key="9">
    <source>
        <dbReference type="ARBA" id="ARBA00022840"/>
    </source>
</evidence>
<dbReference type="InterPro" id="IPR015943">
    <property type="entry name" value="WD40/YVTN_repeat-like_dom_sf"/>
</dbReference>
<dbReference type="GO" id="GO:0005681">
    <property type="term" value="C:spliceosomal complex"/>
    <property type="evidence" value="ECO:0007669"/>
    <property type="project" value="UniProtKB-ARBA"/>
</dbReference>
<feature type="region of interest" description="Disordered" evidence="16">
    <location>
        <begin position="1212"/>
        <end position="1233"/>
    </location>
</feature>
<evidence type="ECO:0000259" key="17">
    <source>
        <dbReference type="PROSITE" id="PS51192"/>
    </source>
</evidence>
<dbReference type="InterPro" id="IPR020472">
    <property type="entry name" value="WD40_PAC1"/>
</dbReference>
<feature type="domain" description="Helicase ATP-binding" evidence="17">
    <location>
        <begin position="289"/>
        <end position="452"/>
    </location>
</feature>
<dbReference type="PROSITE" id="PS00678">
    <property type="entry name" value="WD_REPEATS_1"/>
    <property type="match status" value="2"/>
</dbReference>
<dbReference type="PROSITE" id="PS51194">
    <property type="entry name" value="HELICASE_CTER"/>
    <property type="match status" value="1"/>
</dbReference>
<dbReference type="InterPro" id="IPR011545">
    <property type="entry name" value="DEAD/DEAH_box_helicase_dom"/>
</dbReference>
<feature type="compositionally biased region" description="Acidic residues" evidence="16">
    <location>
        <begin position="1482"/>
        <end position="1503"/>
    </location>
</feature>
<dbReference type="FunFam" id="2.130.10.10:FF:000457">
    <property type="entry name" value="rRNA processing protein Pwp1"/>
    <property type="match status" value="1"/>
</dbReference>
<dbReference type="Pfam" id="PF07717">
    <property type="entry name" value="OB_NTP_bind"/>
    <property type="match status" value="1"/>
</dbReference>
<evidence type="ECO:0000256" key="5">
    <source>
        <dbReference type="ARBA" id="ARBA00022737"/>
    </source>
</evidence>
<keyword evidence="9" id="KW-0067">ATP-binding</keyword>
<feature type="region of interest" description="Disordered" evidence="16">
    <location>
        <begin position="1"/>
        <end position="74"/>
    </location>
</feature>
<evidence type="ECO:0000256" key="1">
    <source>
        <dbReference type="ARBA" id="ARBA00004123"/>
    </source>
</evidence>
<evidence type="ECO:0000256" key="16">
    <source>
        <dbReference type="SAM" id="MobiDB-lite"/>
    </source>
</evidence>
<dbReference type="PROSITE" id="PS50294">
    <property type="entry name" value="WD_REPEATS_REGION"/>
    <property type="match status" value="2"/>
</dbReference>
<keyword evidence="20" id="KW-1185">Reference proteome</keyword>
<dbReference type="EC" id="3.6.4.13" evidence="2"/>
<accession>A0A8H4WUU1</accession>
<dbReference type="PANTHER" id="PTHR18934">
    <property type="entry name" value="ATP-DEPENDENT RNA HELICASE"/>
    <property type="match status" value="1"/>
</dbReference>
<proteinExistence type="inferred from homology"/>
<dbReference type="Pfam" id="PF00400">
    <property type="entry name" value="WD40"/>
    <property type="match status" value="3"/>
</dbReference>
<reference evidence="19" key="1">
    <citation type="journal article" date="2020" name="BMC Genomics">
        <title>Correction to: Identification and distribution of gene clusters required for synthesis of sphingolipid metabolism inhibitors in diverse species of the filamentous fungus Fusarium.</title>
        <authorList>
            <person name="Kim H.S."/>
            <person name="Lohmar J.M."/>
            <person name="Busman M."/>
            <person name="Brown D.W."/>
            <person name="Naumann T.A."/>
            <person name="Divon H.H."/>
            <person name="Lysoe E."/>
            <person name="Uhlig S."/>
            <person name="Proctor R.H."/>
        </authorList>
    </citation>
    <scope>NUCLEOTIDE SEQUENCE</scope>
    <source>
        <strain evidence="19">NRRL 45417</strain>
    </source>
</reference>
<dbReference type="InterPro" id="IPR001680">
    <property type="entry name" value="WD40_rpt"/>
</dbReference>
<dbReference type="InterPro" id="IPR027417">
    <property type="entry name" value="P-loop_NTPase"/>
</dbReference>
<dbReference type="InterPro" id="IPR048333">
    <property type="entry name" value="HA2_WH"/>
</dbReference>
<comment type="similarity">
    <text evidence="12">Belongs to the DEAD box helicase family. DEAH subfamily. PRP16 sub-subfamily.</text>
</comment>
<dbReference type="Gene3D" id="2.130.10.10">
    <property type="entry name" value="YVTN repeat-like/Quinoprotein amine dehydrogenase"/>
    <property type="match status" value="2"/>
</dbReference>
<feature type="domain" description="Helicase C-terminal" evidence="18">
    <location>
        <begin position="477"/>
        <end position="649"/>
    </location>
</feature>
<dbReference type="SUPFAM" id="SSF52540">
    <property type="entry name" value="P-loop containing nucleoside triphosphate hydrolases"/>
    <property type="match status" value="1"/>
</dbReference>
<evidence type="ECO:0000256" key="13">
    <source>
        <dbReference type="ARBA" id="ARBA00047984"/>
    </source>
</evidence>
<sequence>MAEDREYDGYNPNPKRRRLDTPRQRFQNDSRASTPHRAQSRYASTPPPRNIGPTEEDSKALDRDWYGGDEFGGHSFGDEAHNPFASYDTWEGQQQETARHEKMTGRFDARRDQRNRENDAWETNRMLQSGVAQRRDMASDFVDDDESTRVHLLVHDLRPPFLDGRTIFTKQLEPIPAVKDPQSHMAVFSRKGSKVVKEARQQRERQRQAKEATSMTGTTLGNIMGAKEEDGDSALPVPAEDNAEPSEHKGNKFSAHMKKSDGASNFSQSKTLREQREYLPAFAVREDLLSVIRENQVVICVGETGSGKTTQLTQFLQEDGYGKTGMIGCTQPRRVAAMSVAKRVAEEMEVELGSTVGYAIRFEDCTSKETVIKYMTDGVLLRESLNEPDLDRYSCVIMDEAHERALNTDILMGLFKKILQRRRDLKLIVTSATMNSKRFSDFFGGAPEFIIPGRTFPVDVMFHRSPVEDYVDQAVHQVLSIHVSMGPGDILVFMTGQEDIEITCELIQKRLDALNDPPKLSILPIYSQMPADLQAKIFDKAAPGVRKCIVATNIAETSLTVDGIKYVVDAGYSKMKVYNPKIGMDTLQITPISQANASQRSGRAGRTGPGKAFRLYSEKEFKEDLYLQTIPEIQRTNLANTVLMLKSLGVKDLLDFDFMDPPPQDTITTSMFDLWALGALDNLGELTDLGRKMSAFPMDPSLAKLLITAEEYGCSEEMITIVSMLSVPNVFYRPKERQEEADAAREKFWVHESDHLTYLQVYTNWKANGYSDGWCVKHFLHPKSLRRAKEIREQLLDIVRMQKMELTSCGMDWDIVRKCICSGYYHQAAKYKGSGEYINLRTNLGVQLHPTSALYAGHPPDYIVYHELILTSKVYVSTVTAVDPHWLADLGGVFYSVKEKGYSVRDKRITETEFNRKMEIEAKMADDKRKDEERKQMEEERTQKKIKTIGANGIGSKPYYTITMSSMITAAQWVPRGFAAPFPQKYTLDEAEFERIAELAKLQLDDAQEDLEEAEAAHKGAKVSKTEDNEEDSEMRIDEDKPTEKTEINLNDDDLKEYDLENYDNDDSEDVPGHGEGMGMFGNIKSLAYYESNKDDPYITIDADKEQEDEDREELQILATDNLIVAAKVEDEMAHLEVFVYEDEADNLYVHHDIMLPAIPLCVEWIDMPVNKAGVEKDSTGNFVAVGTMDPDIEVWDLDTIDCMYPNAILGQGGNEEEKKSKKKKKKSKKSNDEYHVDAVLSLAANRKHRNLMASASADKTVKLWDLNTTKCAKSYTYHTDKVCSLAWHANEPTVLLSGSYDRTVVAADMRAPDAKPPRWGVESDVENVRWDPHDPNFFFVSTENGVIHYHDVRNAPSDPTGTKAVWTLQAHDESVSSFDINPVVPGYMVTGSTDKTVKLWNIQPTGPSVVVSRNLDVGKVFSTTFAPDPEVAFRLAVAGSKGTMHVWDTSTNASVRKAFAQRVPEQRGKGEDRLVGVTNDDSSDDEDEEDDKQDDDDSMDED</sequence>
<evidence type="ECO:0000256" key="12">
    <source>
        <dbReference type="ARBA" id="ARBA00038040"/>
    </source>
</evidence>
<dbReference type="GO" id="GO:0005524">
    <property type="term" value="F:ATP binding"/>
    <property type="evidence" value="ECO:0007669"/>
    <property type="project" value="UniProtKB-KW"/>
</dbReference>
<evidence type="ECO:0000313" key="19">
    <source>
        <dbReference type="EMBL" id="KAF4950671.1"/>
    </source>
</evidence>
<dbReference type="SMART" id="SM00490">
    <property type="entry name" value="HELICc"/>
    <property type="match status" value="1"/>
</dbReference>
<dbReference type="Proteomes" id="UP000604273">
    <property type="component" value="Unassembled WGS sequence"/>
</dbReference>
<dbReference type="InterPro" id="IPR001650">
    <property type="entry name" value="Helicase_C-like"/>
</dbReference>
<comment type="subcellular location">
    <subcellularLocation>
        <location evidence="1">Nucleus</location>
    </subcellularLocation>
</comment>
<evidence type="ECO:0000259" key="18">
    <source>
        <dbReference type="PROSITE" id="PS51194"/>
    </source>
</evidence>
<dbReference type="InterPro" id="IPR036322">
    <property type="entry name" value="WD40_repeat_dom_sf"/>
</dbReference>
<evidence type="ECO:0000256" key="10">
    <source>
        <dbReference type="ARBA" id="ARBA00023187"/>
    </source>
</evidence>
<feature type="repeat" description="WD" evidence="15">
    <location>
        <begin position="1369"/>
        <end position="1404"/>
    </location>
</feature>
<dbReference type="SMART" id="SM00487">
    <property type="entry name" value="DEXDc"/>
    <property type="match status" value="1"/>
</dbReference>